<dbReference type="Gene3D" id="3.40.50.2000">
    <property type="entry name" value="Glycogen Phosphorylase B"/>
    <property type="match status" value="2"/>
</dbReference>
<dbReference type="RefSeq" id="WP_139445990.1">
    <property type="nucleotide sequence ID" value="NZ_VDMB01000002.1"/>
</dbReference>
<dbReference type="GO" id="GO:0016853">
    <property type="term" value="F:isomerase activity"/>
    <property type="evidence" value="ECO:0007669"/>
    <property type="project" value="UniProtKB-KW"/>
</dbReference>
<accession>A0A5Q4VI03</accession>
<dbReference type="EMBL" id="VDMB01000002">
    <property type="protein sequence ID" value="TYT75810.1"/>
    <property type="molecule type" value="Genomic_DNA"/>
</dbReference>
<dbReference type="InterPro" id="IPR029767">
    <property type="entry name" value="WecB-like"/>
</dbReference>
<evidence type="ECO:0000313" key="3">
    <source>
        <dbReference type="EMBL" id="TYT75810.1"/>
    </source>
</evidence>
<dbReference type="OrthoDB" id="9803238at2"/>
<name>A0A5Q4VI03_9BACT</name>
<evidence type="ECO:0000313" key="4">
    <source>
        <dbReference type="Proteomes" id="UP000321899"/>
    </source>
</evidence>
<dbReference type="Proteomes" id="UP000321899">
    <property type="component" value="Unassembled WGS sequence"/>
</dbReference>
<dbReference type="AlphaFoldDB" id="A0A5Q4VI03"/>
<keyword evidence="1" id="KW-0413">Isomerase</keyword>
<reference evidence="3 4" key="1">
    <citation type="submission" date="2019-06" db="EMBL/GenBank/DDBJ databases">
        <title>Desulfobotulus mexicanus sp. nov., a novel sulfate-reducing bacterium isolated from the sediment of an alkaline crater lake in Mexico.</title>
        <authorList>
            <person name="Hirschler-Rea A."/>
        </authorList>
    </citation>
    <scope>NUCLEOTIDE SEQUENCE [LARGE SCALE GENOMIC DNA]</scope>
    <source>
        <strain evidence="3 4">PAR22N</strain>
    </source>
</reference>
<evidence type="ECO:0000259" key="2">
    <source>
        <dbReference type="Pfam" id="PF02350"/>
    </source>
</evidence>
<dbReference type="SUPFAM" id="SSF53756">
    <property type="entry name" value="UDP-Glycosyltransferase/glycogen phosphorylase"/>
    <property type="match status" value="1"/>
</dbReference>
<keyword evidence="4" id="KW-1185">Reference proteome</keyword>
<dbReference type="Pfam" id="PF02350">
    <property type="entry name" value="Epimerase_2"/>
    <property type="match status" value="1"/>
</dbReference>
<proteinExistence type="inferred from homology"/>
<comment type="caution">
    <text evidence="3">The sequence shown here is derived from an EMBL/GenBank/DDBJ whole genome shotgun (WGS) entry which is preliminary data.</text>
</comment>
<dbReference type="InterPro" id="IPR003331">
    <property type="entry name" value="UDP_GlcNAc_Epimerase_2_dom"/>
</dbReference>
<gene>
    <name evidence="3" type="ORF">FIM25_02580</name>
</gene>
<sequence length="361" mass="41690">MIHFFIGTKAQLIKTAPVMVELQRRNIVFRYVDSGQHGNFTQSLRKIFRIKEPDFSFCKDNRDITNSIDAFKWVGYLLVCYFFKRKNLRDKVFAGGGICLIHGDTLSTLFGLMLAKAAKLKVGHIEAGLRSFNYLHPFPEEIIRIYCMKKCDFLFAPSDMSYNNLKSMRLKGKIIKVDGNTVVDALRFIHKNYVNIEIPKEPYALATCHRLETITNRNRLEKVIQLINCVSKKIKVVFVVHKPTRKYLKQFALMEKISSNVEIIEMQNYVEFTALIRNSKMVLADGGSIQEECAYLCKPCLILRNKTERPDGLGNNAMLWNFDYAVLDSFINNIDSITYLIDEWPKPSVKIADFLVHQMNS</sequence>
<comment type="similarity">
    <text evidence="1">Belongs to the UDP-N-acetylglucosamine 2-epimerase family.</text>
</comment>
<dbReference type="PANTHER" id="PTHR43174">
    <property type="entry name" value="UDP-N-ACETYLGLUCOSAMINE 2-EPIMERASE"/>
    <property type="match status" value="1"/>
</dbReference>
<evidence type="ECO:0000256" key="1">
    <source>
        <dbReference type="RuleBase" id="RU003513"/>
    </source>
</evidence>
<feature type="domain" description="UDP-N-acetylglucosamine 2-epimerase" evidence="2">
    <location>
        <begin position="98"/>
        <end position="316"/>
    </location>
</feature>
<dbReference type="PANTHER" id="PTHR43174:SF1">
    <property type="entry name" value="UDP-N-ACETYLGLUCOSAMINE 2-EPIMERASE"/>
    <property type="match status" value="1"/>
</dbReference>
<protein>
    <submittedName>
        <fullName evidence="3">UDP-N-acetyl glucosamine 2-epimerase</fullName>
    </submittedName>
</protein>
<organism evidence="3 4">
    <name type="scientific">Desulfobotulus mexicanus</name>
    <dbReference type="NCBI Taxonomy" id="2586642"/>
    <lineage>
        <taxon>Bacteria</taxon>
        <taxon>Pseudomonadati</taxon>
        <taxon>Thermodesulfobacteriota</taxon>
        <taxon>Desulfobacteria</taxon>
        <taxon>Desulfobacterales</taxon>
        <taxon>Desulfobacteraceae</taxon>
        <taxon>Desulfobotulus</taxon>
    </lineage>
</organism>